<feature type="zinc finger region" description="C4-type" evidence="17">
    <location>
        <begin position="748"/>
        <end position="774"/>
    </location>
</feature>
<evidence type="ECO:0000256" key="8">
    <source>
        <dbReference type="ARBA" id="ARBA00022771"/>
    </source>
</evidence>
<evidence type="ECO:0000256" key="4">
    <source>
        <dbReference type="ARBA" id="ARBA00022737"/>
    </source>
</evidence>
<dbReference type="GO" id="GO:0009381">
    <property type="term" value="F:excinuclease ABC activity"/>
    <property type="evidence" value="ECO:0007669"/>
    <property type="project" value="UniProtKB-UniRule"/>
</dbReference>
<evidence type="ECO:0000256" key="6">
    <source>
        <dbReference type="ARBA" id="ARBA00022763"/>
    </source>
</evidence>
<dbReference type="GO" id="GO:0008270">
    <property type="term" value="F:zinc ion binding"/>
    <property type="evidence" value="ECO:0007669"/>
    <property type="project" value="UniProtKB-UniRule"/>
</dbReference>
<dbReference type="InterPro" id="IPR003439">
    <property type="entry name" value="ABC_transporter-like_ATP-bd"/>
</dbReference>
<comment type="function">
    <text evidence="17">The UvrABC repair system catalyzes the recognition and processing of DNA lesions. UvrA is an ATPase and a DNA-binding protein. A damage recognition complex composed of 2 UvrA and 2 UvrB subunits scans DNA for abnormalities. When the presence of a lesion has been verified by UvrB, the UvrA molecules dissociate.</text>
</comment>
<evidence type="ECO:0000256" key="14">
    <source>
        <dbReference type="ARBA" id="ARBA00038000"/>
    </source>
</evidence>
<evidence type="ECO:0000256" key="12">
    <source>
        <dbReference type="ARBA" id="ARBA00023125"/>
    </source>
</evidence>
<comment type="similarity">
    <text evidence="14 17">Belongs to the ABC transporter superfamily. UvrA family.</text>
</comment>
<dbReference type="PROSITE" id="PS00211">
    <property type="entry name" value="ABC_TRANSPORTER_1"/>
    <property type="match status" value="2"/>
</dbReference>
<dbReference type="GO" id="GO:0006289">
    <property type="term" value="P:nucleotide-excision repair"/>
    <property type="evidence" value="ECO:0007669"/>
    <property type="project" value="UniProtKB-UniRule"/>
</dbReference>
<dbReference type="CDD" id="cd03271">
    <property type="entry name" value="ABC_UvrA_II"/>
    <property type="match status" value="1"/>
</dbReference>
<keyword evidence="2 17" id="KW-0963">Cytoplasm</keyword>
<dbReference type="InterPro" id="IPR013815">
    <property type="entry name" value="ATP_grasp_subdomain_1"/>
</dbReference>
<dbReference type="InterPro" id="IPR027417">
    <property type="entry name" value="P-loop_NTPase"/>
</dbReference>
<dbReference type="GO" id="GO:0005524">
    <property type="term" value="F:ATP binding"/>
    <property type="evidence" value="ECO:0007669"/>
    <property type="project" value="UniProtKB-UniRule"/>
</dbReference>
<dbReference type="NCBIfam" id="NF001503">
    <property type="entry name" value="PRK00349.1"/>
    <property type="match status" value="1"/>
</dbReference>
<keyword evidence="7 17" id="KW-0228">DNA excision</keyword>
<dbReference type="PROSITE" id="PS50893">
    <property type="entry name" value="ABC_TRANSPORTER_2"/>
    <property type="match status" value="1"/>
</dbReference>
<dbReference type="Gene3D" id="3.40.50.300">
    <property type="entry name" value="P-loop containing nucleotide triphosphate hydrolases"/>
    <property type="match status" value="2"/>
</dbReference>
<evidence type="ECO:0000313" key="20">
    <source>
        <dbReference type="Proteomes" id="UP000230557"/>
    </source>
</evidence>
<sequence>MQDKIIVRGARVHNLKNIDVEIPRNKLVVITGLSGSGKSSLAFDTIYAEGQRKYVESLSAYARQFLGLMDKPDVDQIEGLSPAISIDQKTASHNPRSTVGTVTEIYDYLRLLFARVGIPHCPECGKVIKGRSVTQMVDQILEYPKGTKIILFAPVISDKKGENTVLLIEMKKTGYSKVRLDGKLISIDEAINVRLERNKKHNIDVLIDRITIDPADRSRVVDSLETALDLGNGIVQIVFEDKNISLPSKGEEVTLSQKFSCPDGHIDMSELHPRNFSFNSPHGACSACTGLGTKLEVDPDLVMPNKRLTLAEGAVRPWSKTTSRLSWYGRMLQALSDEYKFSLDEPVDKLPSKVIDIILYGNGGKKIVVEADTEKFTGDFTTSFEGVVNNLMRRYKETDSDYMRKEIEQYMRVKKCPECKGRRLRPEILAVQLDETSIVDVSQRSIDEAAKFFKGLKLNEREKKIARQILKEILSRLQFLQDVGLNYLTLDRTADTLSGGEAQRIRLATQIGSGLTGVLYILDEPSIGLHQRDNERLLKTLKSLRDLGNTVIVVEHDEDTILESDYVIDIGPGAGKHGGEVVFAGTPAELKKDRKSSTGRYLSGVDTIDTPKSRKRGNGKKISIIGASEFNLKNIDVELPLGKFVCLTGVSGSGKSTLLNEILAKAILSYFYNAKDLPGKHKKILGIENIDKIINIDQSPIGRTPRSNPATYTGVFTYIRDLFAATTEARMRGYRAGRFSFNVKGGRCETCAGDGMIKIEMHFLPDVYVPCDECKGKRYNKEALEIHYKGKTIFDILEMTVDEAKVFFRNIPLLYRKLEVLSEVGLGYITLGQSATTLSGGEAQRIKLATELSRASTGRTLYILDEPTTGLHYDDVKRLLNVLSRLVDKGNTVVVIEHNLHVIKCADWIVDLGPEGGDKGGEVVAEGSPEEVAAVKKSYTGQYLKKILK</sequence>
<evidence type="ECO:0000259" key="18">
    <source>
        <dbReference type="PROSITE" id="PS50893"/>
    </source>
</evidence>
<dbReference type="InterPro" id="IPR041102">
    <property type="entry name" value="UvrA_inter"/>
</dbReference>
<dbReference type="Gene3D" id="1.10.8.280">
    <property type="entry name" value="ABC transporter ATPase domain-like"/>
    <property type="match status" value="1"/>
</dbReference>
<keyword evidence="6 17" id="KW-0227">DNA damage</keyword>
<evidence type="ECO:0000256" key="15">
    <source>
        <dbReference type="ARBA" id="ARBA00039316"/>
    </source>
</evidence>
<keyword evidence="17" id="KW-0742">SOS response</keyword>
<dbReference type="Proteomes" id="UP000230557">
    <property type="component" value="Unassembled WGS sequence"/>
</dbReference>
<evidence type="ECO:0000256" key="13">
    <source>
        <dbReference type="ARBA" id="ARBA00023204"/>
    </source>
</evidence>
<reference evidence="20" key="1">
    <citation type="submission" date="2017-09" db="EMBL/GenBank/DDBJ databases">
        <title>Depth-based differentiation of microbial function through sediment-hosted aquifers and enrichment of novel symbionts in the deep terrestrial subsurface.</title>
        <authorList>
            <person name="Probst A.J."/>
            <person name="Ladd B."/>
            <person name="Jarett J.K."/>
            <person name="Geller-Mcgrath D.E."/>
            <person name="Sieber C.M.K."/>
            <person name="Emerson J.B."/>
            <person name="Anantharaman K."/>
            <person name="Thomas B.C."/>
            <person name="Malmstrom R."/>
            <person name="Stieglmeier M."/>
            <person name="Klingl A."/>
            <person name="Woyke T."/>
            <person name="Ryan C.M."/>
            <person name="Banfield J.F."/>
        </authorList>
    </citation>
    <scope>NUCLEOTIDE SEQUENCE [LARGE SCALE GENOMIC DNA]</scope>
</reference>
<dbReference type="GO" id="GO:0003677">
    <property type="term" value="F:DNA binding"/>
    <property type="evidence" value="ECO:0007669"/>
    <property type="project" value="UniProtKB-UniRule"/>
</dbReference>
<feature type="binding site" evidence="17">
    <location>
        <begin position="32"/>
        <end position="39"/>
    </location>
    <ligand>
        <name>ATP</name>
        <dbReference type="ChEBI" id="CHEBI:30616"/>
    </ligand>
</feature>
<dbReference type="FunFam" id="1.20.1580.10:FF:000002">
    <property type="entry name" value="UvrABC system protein A"/>
    <property type="match status" value="1"/>
</dbReference>
<feature type="binding site" evidence="17">
    <location>
        <begin position="649"/>
        <end position="656"/>
    </location>
    <ligand>
        <name>ATP</name>
        <dbReference type="ChEBI" id="CHEBI:30616"/>
    </ligand>
</feature>
<evidence type="ECO:0000256" key="3">
    <source>
        <dbReference type="ARBA" id="ARBA00022723"/>
    </source>
</evidence>
<evidence type="ECO:0000256" key="7">
    <source>
        <dbReference type="ARBA" id="ARBA00022769"/>
    </source>
</evidence>
<dbReference type="CDD" id="cd03270">
    <property type="entry name" value="ABC_UvrA_I"/>
    <property type="match status" value="1"/>
</dbReference>
<evidence type="ECO:0000256" key="5">
    <source>
        <dbReference type="ARBA" id="ARBA00022741"/>
    </source>
</evidence>
<comment type="subcellular location">
    <subcellularLocation>
        <location evidence="1 17">Cytoplasm</location>
    </subcellularLocation>
</comment>
<evidence type="ECO:0000256" key="16">
    <source>
        <dbReference type="ARBA" id="ARBA00042156"/>
    </source>
</evidence>
<keyword evidence="11 17" id="KW-0267">Excision nuclease</keyword>
<keyword evidence="13 17" id="KW-0234">DNA repair</keyword>
<dbReference type="Gene3D" id="3.30.1490.20">
    <property type="entry name" value="ATP-grasp fold, A domain"/>
    <property type="match status" value="1"/>
</dbReference>
<keyword evidence="9 17" id="KW-0862">Zinc</keyword>
<comment type="caution">
    <text evidence="17">Lacks conserved residue(s) required for the propagation of feature annotation.</text>
</comment>
<dbReference type="AlphaFoldDB" id="A0A2H0VEI1"/>
<keyword evidence="12 17" id="KW-0238">DNA-binding</keyword>
<dbReference type="GO" id="GO:0009380">
    <property type="term" value="C:excinuclease repair complex"/>
    <property type="evidence" value="ECO:0007669"/>
    <property type="project" value="InterPro"/>
</dbReference>
<evidence type="ECO:0000313" key="19">
    <source>
        <dbReference type="EMBL" id="PIR97534.1"/>
    </source>
</evidence>
<dbReference type="InterPro" id="IPR017871">
    <property type="entry name" value="ABC_transporter-like_CS"/>
</dbReference>
<dbReference type="PANTHER" id="PTHR43152:SF3">
    <property type="entry name" value="UVRABC SYSTEM PROTEIN A"/>
    <property type="match status" value="1"/>
</dbReference>
<keyword evidence="4 17" id="KW-0677">Repeat</keyword>
<accession>A0A2H0VEI1</accession>
<comment type="caution">
    <text evidence="19">The sequence shown here is derived from an EMBL/GenBank/DDBJ whole genome shotgun (WGS) entry which is preliminary data.</text>
</comment>
<evidence type="ECO:0000256" key="1">
    <source>
        <dbReference type="ARBA" id="ARBA00004496"/>
    </source>
</evidence>
<feature type="domain" description="ABC transporter" evidence="18">
    <location>
        <begin position="605"/>
        <end position="945"/>
    </location>
</feature>
<dbReference type="SMART" id="SM00382">
    <property type="entry name" value="AAA"/>
    <property type="match status" value="2"/>
</dbReference>
<proteinExistence type="inferred from homology"/>
<dbReference type="GO" id="GO:0016887">
    <property type="term" value="F:ATP hydrolysis activity"/>
    <property type="evidence" value="ECO:0007669"/>
    <property type="project" value="InterPro"/>
</dbReference>
<evidence type="ECO:0000256" key="11">
    <source>
        <dbReference type="ARBA" id="ARBA00022881"/>
    </source>
</evidence>
<dbReference type="NCBIfam" id="TIGR00630">
    <property type="entry name" value="uvra"/>
    <property type="match status" value="1"/>
</dbReference>
<dbReference type="InterPro" id="IPR004602">
    <property type="entry name" value="UvrA"/>
</dbReference>
<evidence type="ECO:0000256" key="17">
    <source>
        <dbReference type="HAMAP-Rule" id="MF_00205"/>
    </source>
</evidence>
<evidence type="ECO:0000256" key="10">
    <source>
        <dbReference type="ARBA" id="ARBA00022840"/>
    </source>
</evidence>
<comment type="subunit">
    <text evidence="17">Forms a heterotetramer with UvrB during the search for lesions.</text>
</comment>
<dbReference type="HAMAP" id="MF_00205">
    <property type="entry name" value="UvrA"/>
    <property type="match status" value="1"/>
</dbReference>
<gene>
    <name evidence="17" type="primary">uvrA</name>
    <name evidence="19" type="ORF">COT91_00890</name>
</gene>
<dbReference type="GO" id="GO:0009432">
    <property type="term" value="P:SOS response"/>
    <property type="evidence" value="ECO:0007669"/>
    <property type="project" value="UniProtKB-UniRule"/>
</dbReference>
<evidence type="ECO:0000256" key="2">
    <source>
        <dbReference type="ARBA" id="ARBA00022490"/>
    </source>
</evidence>
<dbReference type="Gene3D" id="1.20.1580.10">
    <property type="entry name" value="ABC transporter ATPase like domain"/>
    <property type="match status" value="2"/>
</dbReference>
<dbReference type="GO" id="GO:0005737">
    <property type="term" value="C:cytoplasm"/>
    <property type="evidence" value="ECO:0007669"/>
    <property type="project" value="UniProtKB-SubCell"/>
</dbReference>
<dbReference type="InterPro" id="IPR003593">
    <property type="entry name" value="AAA+_ATPase"/>
</dbReference>
<dbReference type="SUPFAM" id="SSF52540">
    <property type="entry name" value="P-loop containing nucleoside triphosphate hydrolases"/>
    <property type="match status" value="2"/>
</dbReference>
<keyword evidence="3 17" id="KW-0479">Metal-binding</keyword>
<name>A0A2H0VEI1_9BACT</name>
<dbReference type="Pfam" id="PF17760">
    <property type="entry name" value="UvrA_inter"/>
    <property type="match status" value="1"/>
</dbReference>
<keyword evidence="8 17" id="KW-0863">Zinc-finger</keyword>
<keyword evidence="10 17" id="KW-0067">ATP-binding</keyword>
<dbReference type="EMBL" id="PFAJ01000011">
    <property type="protein sequence ID" value="PIR97534.1"/>
    <property type="molecule type" value="Genomic_DNA"/>
</dbReference>
<protein>
    <recommendedName>
        <fullName evidence="15 17">UvrABC system protein A</fullName>
        <shortName evidence="17">UvrA protein</shortName>
    </recommendedName>
    <alternativeName>
        <fullName evidence="16 17">Excinuclease ABC subunit A</fullName>
    </alternativeName>
</protein>
<evidence type="ECO:0000256" key="9">
    <source>
        <dbReference type="ARBA" id="ARBA00022833"/>
    </source>
</evidence>
<dbReference type="Pfam" id="PF17755">
    <property type="entry name" value="UvrA_DNA-bind"/>
    <property type="match status" value="1"/>
</dbReference>
<keyword evidence="5 17" id="KW-0547">Nucleotide-binding</keyword>
<dbReference type="InterPro" id="IPR041552">
    <property type="entry name" value="UvrA_DNA-bd"/>
</dbReference>
<organism evidence="19 20">
    <name type="scientific">Candidatus Doudnabacteria bacterium CG10_big_fil_rev_8_21_14_0_10_41_10</name>
    <dbReference type="NCBI Taxonomy" id="1974551"/>
    <lineage>
        <taxon>Bacteria</taxon>
        <taxon>Candidatus Doudnaibacteriota</taxon>
    </lineage>
</organism>
<dbReference type="PANTHER" id="PTHR43152">
    <property type="entry name" value="UVRABC SYSTEM PROTEIN A"/>
    <property type="match status" value="1"/>
</dbReference>